<gene>
    <name evidence="3" type="ORF">P691DRAFT_759224</name>
</gene>
<keyword evidence="4" id="KW-1185">Reference proteome</keyword>
<keyword evidence="1" id="KW-0472">Membrane</keyword>
<dbReference type="OrthoDB" id="3100282at2759"/>
<feature type="transmembrane region" description="Helical" evidence="1">
    <location>
        <begin position="170"/>
        <end position="191"/>
    </location>
</feature>
<feature type="transmembrane region" description="Helical" evidence="1">
    <location>
        <begin position="52"/>
        <end position="73"/>
    </location>
</feature>
<feature type="domain" description="DUF6533" evidence="2">
    <location>
        <begin position="14"/>
        <end position="61"/>
    </location>
</feature>
<protein>
    <recommendedName>
        <fullName evidence="2">DUF6533 domain-containing protein</fullName>
    </recommendedName>
</protein>
<dbReference type="InterPro" id="IPR045340">
    <property type="entry name" value="DUF6533"/>
</dbReference>
<organism evidence="3 4">
    <name type="scientific">Macrolepiota fuliginosa MF-IS2</name>
    <dbReference type="NCBI Taxonomy" id="1400762"/>
    <lineage>
        <taxon>Eukaryota</taxon>
        <taxon>Fungi</taxon>
        <taxon>Dikarya</taxon>
        <taxon>Basidiomycota</taxon>
        <taxon>Agaricomycotina</taxon>
        <taxon>Agaricomycetes</taxon>
        <taxon>Agaricomycetidae</taxon>
        <taxon>Agaricales</taxon>
        <taxon>Agaricineae</taxon>
        <taxon>Agaricaceae</taxon>
        <taxon>Macrolepiota</taxon>
    </lineage>
</organism>
<evidence type="ECO:0000313" key="3">
    <source>
        <dbReference type="EMBL" id="KAF9449206.1"/>
    </source>
</evidence>
<evidence type="ECO:0000259" key="2">
    <source>
        <dbReference type="Pfam" id="PF20151"/>
    </source>
</evidence>
<dbReference type="AlphaFoldDB" id="A0A9P5XH98"/>
<keyword evidence="1" id="KW-1133">Transmembrane helix</keyword>
<feature type="transmembrane region" description="Helical" evidence="1">
    <location>
        <begin position="85"/>
        <end position="108"/>
    </location>
</feature>
<comment type="caution">
    <text evidence="3">The sequence shown here is derived from an EMBL/GenBank/DDBJ whole genome shotgun (WGS) entry which is preliminary data.</text>
</comment>
<feature type="transmembrane region" description="Helical" evidence="1">
    <location>
        <begin position="120"/>
        <end position="141"/>
    </location>
</feature>
<feature type="transmembrane region" description="Helical" evidence="1">
    <location>
        <begin position="212"/>
        <end position="231"/>
    </location>
</feature>
<keyword evidence="1" id="KW-0812">Transmembrane</keyword>
<dbReference type="EMBL" id="MU151137">
    <property type="protein sequence ID" value="KAF9449206.1"/>
    <property type="molecule type" value="Genomic_DNA"/>
</dbReference>
<dbReference type="Proteomes" id="UP000807342">
    <property type="component" value="Unassembled WGS sequence"/>
</dbReference>
<dbReference type="Pfam" id="PF20151">
    <property type="entry name" value="DUF6533"/>
    <property type="match status" value="1"/>
</dbReference>
<proteinExistence type="predicted"/>
<sequence>MDIALAWQSQKFAYVQLSIYTIFLHEYISHLPTEIEEIWLAKWNRRVVVKSLYIICRYTTFHNMVVTLKYGMIPAMTDGKQCLTLSLAGVWVTYIGIGCGELTFYLRAYALWQDIWSAKIFIVLLGFGRFGVGIVLASFATRNATLQYTIMRNNSIRSCPVLIPSAAEVAMWTIFAILGSECVLMMLAIGAKIKFQYHLGVDSLTRKIYQDAVYYFFVSLFISVASVLIYFTCSGPLKQIDGVLAATGVRCVACRSILRLRGYDKTGGTGLTTEVTNPIYFVHSMRCGDDSGLFLDSISQSQGKEV</sequence>
<reference evidence="3" key="1">
    <citation type="submission" date="2020-11" db="EMBL/GenBank/DDBJ databases">
        <authorList>
            <consortium name="DOE Joint Genome Institute"/>
            <person name="Ahrendt S."/>
            <person name="Riley R."/>
            <person name="Andreopoulos W."/>
            <person name="Labutti K."/>
            <person name="Pangilinan J."/>
            <person name="Ruiz-Duenas F.J."/>
            <person name="Barrasa J.M."/>
            <person name="Sanchez-Garcia M."/>
            <person name="Camarero S."/>
            <person name="Miyauchi S."/>
            <person name="Serrano A."/>
            <person name="Linde D."/>
            <person name="Babiker R."/>
            <person name="Drula E."/>
            <person name="Ayuso-Fernandez I."/>
            <person name="Pacheco R."/>
            <person name="Padilla G."/>
            <person name="Ferreira P."/>
            <person name="Barriuso J."/>
            <person name="Kellner H."/>
            <person name="Castanera R."/>
            <person name="Alfaro M."/>
            <person name="Ramirez L."/>
            <person name="Pisabarro A.G."/>
            <person name="Kuo A."/>
            <person name="Tritt A."/>
            <person name="Lipzen A."/>
            <person name="He G."/>
            <person name="Yan M."/>
            <person name="Ng V."/>
            <person name="Cullen D."/>
            <person name="Martin F."/>
            <person name="Rosso M.-N."/>
            <person name="Henrissat B."/>
            <person name="Hibbett D."/>
            <person name="Martinez A.T."/>
            <person name="Grigoriev I.V."/>
        </authorList>
    </citation>
    <scope>NUCLEOTIDE SEQUENCE</scope>
    <source>
        <strain evidence="3">MF-IS2</strain>
    </source>
</reference>
<evidence type="ECO:0000256" key="1">
    <source>
        <dbReference type="SAM" id="Phobius"/>
    </source>
</evidence>
<evidence type="ECO:0000313" key="4">
    <source>
        <dbReference type="Proteomes" id="UP000807342"/>
    </source>
</evidence>
<accession>A0A9P5XH98</accession>
<name>A0A9P5XH98_9AGAR</name>